<dbReference type="GO" id="GO:0016787">
    <property type="term" value="F:hydrolase activity"/>
    <property type="evidence" value="ECO:0007669"/>
    <property type="project" value="UniProtKB-KW"/>
</dbReference>
<dbReference type="PANTHER" id="PTHR35336:SF5">
    <property type="entry name" value="ADENOSYLCOBINAMIDE AMIDOHYDROLASE"/>
    <property type="match status" value="1"/>
</dbReference>
<dbReference type="Pfam" id="PF01955">
    <property type="entry name" value="CbiZ"/>
    <property type="match status" value="1"/>
</dbReference>
<name>A0A7T3KWM2_9EURY</name>
<dbReference type="InterPro" id="IPR052209">
    <property type="entry name" value="CbiZ"/>
</dbReference>
<dbReference type="RefSeq" id="WP_198062987.1">
    <property type="nucleotide sequence ID" value="NZ_CP065856.1"/>
</dbReference>
<gene>
    <name evidence="2" type="ORF">I7X12_06205</name>
</gene>
<evidence type="ECO:0000313" key="3">
    <source>
        <dbReference type="Proteomes" id="UP000595001"/>
    </source>
</evidence>
<dbReference type="EMBL" id="CP065856">
    <property type="protein sequence ID" value="QPV64213.1"/>
    <property type="molecule type" value="Genomic_DNA"/>
</dbReference>
<proteinExistence type="predicted"/>
<dbReference type="KEGG" id="hlt:I7X12_06205"/>
<dbReference type="Proteomes" id="UP000595001">
    <property type="component" value="Chromosome"/>
</dbReference>
<sequence>MFESEISADVLRVCRPDTRWLSTGFSGGYETADAAYNCTVPEGFDRTDLSAYVAERREKAGFLDAGPAMLTGVDLRHARRARLDGVEAVATAGVSNPAALPMGDGVEAATESEGVAAGTADSATGSAEDDPPRPGTVNLVVGTTRALSDGALATLLATVVEAKTATMLAKTSFTGTTSDAVVVGSDPSGEPAAFAGSATPVGRAARVCVRDAVRASLAARYDGESADDVPASVTAAEYGVRSSGHATVSRLDE</sequence>
<feature type="compositionally biased region" description="Low complexity" evidence="1">
    <location>
        <begin position="116"/>
        <end position="126"/>
    </location>
</feature>
<protein>
    <submittedName>
        <fullName evidence="2">Adenosylcobinamide amidohydrolase</fullName>
    </submittedName>
</protein>
<dbReference type="OrthoDB" id="157452at2157"/>
<dbReference type="PANTHER" id="PTHR35336">
    <property type="entry name" value="ADENOSYLCOBINAMIDE AMIDOHYDROLASE"/>
    <property type="match status" value="1"/>
</dbReference>
<dbReference type="InterPro" id="IPR002808">
    <property type="entry name" value="AdoCbi_amidolase"/>
</dbReference>
<evidence type="ECO:0000313" key="2">
    <source>
        <dbReference type="EMBL" id="QPV64213.1"/>
    </source>
</evidence>
<reference evidence="2 3" key="1">
    <citation type="submission" date="2020-12" db="EMBL/GenBank/DDBJ databases">
        <title>Halosimplex halophilum sp. nov. and Halosimplex salinum sp. nov., two new members of the genus Halosimplex.</title>
        <authorList>
            <person name="Cui H.L."/>
        </authorList>
    </citation>
    <scope>NUCLEOTIDE SEQUENCE [LARGE SCALE GENOMIC DNA]</scope>
    <source>
        <strain evidence="2 3">YGH94</strain>
    </source>
</reference>
<dbReference type="GeneID" id="60588068"/>
<accession>A0A7T3KWM2</accession>
<keyword evidence="2" id="KW-0378">Hydrolase</keyword>
<feature type="region of interest" description="Disordered" evidence="1">
    <location>
        <begin position="109"/>
        <end position="135"/>
    </location>
</feature>
<organism evidence="2 3">
    <name type="scientific">Halosimplex litoreum</name>
    <dbReference type="NCBI Taxonomy" id="1198301"/>
    <lineage>
        <taxon>Archaea</taxon>
        <taxon>Methanobacteriati</taxon>
        <taxon>Methanobacteriota</taxon>
        <taxon>Stenosarchaea group</taxon>
        <taxon>Halobacteria</taxon>
        <taxon>Halobacteriales</taxon>
        <taxon>Haloarculaceae</taxon>
        <taxon>Halosimplex</taxon>
    </lineage>
</organism>
<keyword evidence="3" id="KW-1185">Reference proteome</keyword>
<evidence type="ECO:0000256" key="1">
    <source>
        <dbReference type="SAM" id="MobiDB-lite"/>
    </source>
</evidence>
<dbReference type="AlphaFoldDB" id="A0A7T3KWM2"/>